<evidence type="ECO:0000259" key="1">
    <source>
        <dbReference type="Pfam" id="PF24864"/>
    </source>
</evidence>
<gene>
    <name evidence="2" type="ORF">QBC37DRAFT_421339</name>
</gene>
<feature type="domain" description="DUF7730" evidence="1">
    <location>
        <begin position="32"/>
        <end position="123"/>
    </location>
</feature>
<organism evidence="2 3">
    <name type="scientific">Rhypophila decipiens</name>
    <dbReference type="NCBI Taxonomy" id="261697"/>
    <lineage>
        <taxon>Eukaryota</taxon>
        <taxon>Fungi</taxon>
        <taxon>Dikarya</taxon>
        <taxon>Ascomycota</taxon>
        <taxon>Pezizomycotina</taxon>
        <taxon>Sordariomycetes</taxon>
        <taxon>Sordariomycetidae</taxon>
        <taxon>Sordariales</taxon>
        <taxon>Naviculisporaceae</taxon>
        <taxon>Rhypophila</taxon>
    </lineage>
</organism>
<comment type="caution">
    <text evidence="2">The sequence shown here is derived from an EMBL/GenBank/DDBJ whole genome shotgun (WGS) entry which is preliminary data.</text>
</comment>
<dbReference type="InterPro" id="IPR056632">
    <property type="entry name" value="DUF7730"/>
</dbReference>
<reference evidence="2" key="1">
    <citation type="journal article" date="2023" name="Mol. Phylogenet. Evol.">
        <title>Genome-scale phylogeny and comparative genomics of the fungal order Sordariales.</title>
        <authorList>
            <person name="Hensen N."/>
            <person name="Bonometti L."/>
            <person name="Westerberg I."/>
            <person name="Brannstrom I.O."/>
            <person name="Guillou S."/>
            <person name="Cros-Aarteil S."/>
            <person name="Calhoun S."/>
            <person name="Haridas S."/>
            <person name="Kuo A."/>
            <person name="Mondo S."/>
            <person name="Pangilinan J."/>
            <person name="Riley R."/>
            <person name="LaButti K."/>
            <person name="Andreopoulos B."/>
            <person name="Lipzen A."/>
            <person name="Chen C."/>
            <person name="Yan M."/>
            <person name="Daum C."/>
            <person name="Ng V."/>
            <person name="Clum A."/>
            <person name="Steindorff A."/>
            <person name="Ohm R.A."/>
            <person name="Martin F."/>
            <person name="Silar P."/>
            <person name="Natvig D.O."/>
            <person name="Lalanne C."/>
            <person name="Gautier V."/>
            <person name="Ament-Velasquez S.L."/>
            <person name="Kruys A."/>
            <person name="Hutchinson M.I."/>
            <person name="Powell A.J."/>
            <person name="Barry K."/>
            <person name="Miller A.N."/>
            <person name="Grigoriev I.V."/>
            <person name="Debuchy R."/>
            <person name="Gladieux P."/>
            <person name="Hiltunen Thoren M."/>
            <person name="Johannesson H."/>
        </authorList>
    </citation>
    <scope>NUCLEOTIDE SEQUENCE</scope>
    <source>
        <strain evidence="2">PSN293</strain>
    </source>
</reference>
<sequence>MAPSTWVSPATSSKRKKMDALIKTWSPESINQQLSSPIFSRLPAEMRDAIFNFALIDTAVPHPEFTKYNLQVRHGKDAVSKPHPKPEKEIPLTHSWLHPDIPGPSHVLGLSLLSTCRRIYLETRELPMRNKQNKQIHAFKYWRWPGGAYPPLGKTLPLL</sequence>
<dbReference type="Proteomes" id="UP001301769">
    <property type="component" value="Unassembled WGS sequence"/>
</dbReference>
<keyword evidence="3" id="KW-1185">Reference proteome</keyword>
<protein>
    <recommendedName>
        <fullName evidence="1">DUF7730 domain-containing protein</fullName>
    </recommendedName>
</protein>
<name>A0AAN6Y829_9PEZI</name>
<dbReference type="EMBL" id="MU858094">
    <property type="protein sequence ID" value="KAK4214399.1"/>
    <property type="molecule type" value="Genomic_DNA"/>
</dbReference>
<accession>A0AAN6Y829</accession>
<reference evidence="2" key="2">
    <citation type="submission" date="2023-05" db="EMBL/GenBank/DDBJ databases">
        <authorList>
            <consortium name="Lawrence Berkeley National Laboratory"/>
            <person name="Steindorff A."/>
            <person name="Hensen N."/>
            <person name="Bonometti L."/>
            <person name="Westerberg I."/>
            <person name="Brannstrom I.O."/>
            <person name="Guillou S."/>
            <person name="Cros-Aarteil S."/>
            <person name="Calhoun S."/>
            <person name="Haridas S."/>
            <person name="Kuo A."/>
            <person name="Mondo S."/>
            <person name="Pangilinan J."/>
            <person name="Riley R."/>
            <person name="Labutti K."/>
            <person name="Andreopoulos B."/>
            <person name="Lipzen A."/>
            <person name="Chen C."/>
            <person name="Yanf M."/>
            <person name="Daum C."/>
            <person name="Ng V."/>
            <person name="Clum A."/>
            <person name="Ohm R."/>
            <person name="Martin F."/>
            <person name="Silar P."/>
            <person name="Natvig D."/>
            <person name="Lalanne C."/>
            <person name="Gautier V."/>
            <person name="Ament-Velasquez S.L."/>
            <person name="Kruys A."/>
            <person name="Hutchinson M.I."/>
            <person name="Powell A.J."/>
            <person name="Barry K."/>
            <person name="Miller A.N."/>
            <person name="Grigoriev I.V."/>
            <person name="Debuchy R."/>
            <person name="Gladieux P."/>
            <person name="Thoren M.H."/>
            <person name="Johannesson H."/>
        </authorList>
    </citation>
    <scope>NUCLEOTIDE SEQUENCE</scope>
    <source>
        <strain evidence="2">PSN293</strain>
    </source>
</reference>
<dbReference type="AlphaFoldDB" id="A0AAN6Y829"/>
<evidence type="ECO:0000313" key="2">
    <source>
        <dbReference type="EMBL" id="KAK4214399.1"/>
    </source>
</evidence>
<proteinExistence type="predicted"/>
<dbReference type="Pfam" id="PF24864">
    <property type="entry name" value="DUF7730"/>
    <property type="match status" value="1"/>
</dbReference>
<evidence type="ECO:0000313" key="3">
    <source>
        <dbReference type="Proteomes" id="UP001301769"/>
    </source>
</evidence>